<dbReference type="Pfam" id="PF12240">
    <property type="entry name" value="Angiomotin_C"/>
    <property type="match status" value="1"/>
</dbReference>
<evidence type="ECO:0000313" key="3">
    <source>
        <dbReference type="Proteomes" id="UP000008143"/>
    </source>
</evidence>
<dbReference type="InterPro" id="IPR051747">
    <property type="entry name" value="Angiomotin-like"/>
</dbReference>
<dbReference type="AGR" id="Xenbase:XB-GENE-29086795"/>
<feature type="compositionally biased region" description="Basic and acidic residues" evidence="1">
    <location>
        <begin position="168"/>
        <end position="177"/>
    </location>
</feature>
<keyword evidence="3" id="KW-1185">Reference proteome</keyword>
<feature type="domain" description="Angiomotin C-terminal" evidence="2">
    <location>
        <begin position="89"/>
        <end position="161"/>
    </location>
</feature>
<feature type="region of interest" description="Disordered" evidence="1">
    <location>
        <begin position="271"/>
        <end position="293"/>
    </location>
</feature>
<evidence type="ECO:0000313" key="4">
    <source>
        <dbReference type="RefSeq" id="XP_031752094.1"/>
    </source>
</evidence>
<feature type="region of interest" description="Disordered" evidence="1">
    <location>
        <begin position="1"/>
        <end position="61"/>
    </location>
</feature>
<feature type="region of interest" description="Disordered" evidence="1">
    <location>
        <begin position="120"/>
        <end position="190"/>
    </location>
</feature>
<feature type="compositionally biased region" description="Polar residues" evidence="1">
    <location>
        <begin position="25"/>
        <end position="49"/>
    </location>
</feature>
<dbReference type="PANTHER" id="PTHR14826:SF12">
    <property type="entry name" value="ANGIOMOTIN-LIKE PROTEIN 1"/>
    <property type="match status" value="1"/>
</dbReference>
<reference evidence="4" key="1">
    <citation type="submission" date="2025-08" db="UniProtKB">
        <authorList>
            <consortium name="RefSeq"/>
        </authorList>
    </citation>
    <scope>IDENTIFICATION</scope>
    <source>
        <strain evidence="4">Nigerian</strain>
        <tissue evidence="4">Liver and blood</tissue>
    </source>
</reference>
<feature type="region of interest" description="Disordered" evidence="1">
    <location>
        <begin position="216"/>
        <end position="247"/>
    </location>
</feature>
<name>A0A8J1J2M0_XENTR</name>
<dbReference type="PANTHER" id="PTHR14826">
    <property type="entry name" value="ANGIOMOTIN"/>
    <property type="match status" value="1"/>
</dbReference>
<feature type="compositionally biased region" description="Basic and acidic residues" evidence="1">
    <location>
        <begin position="12"/>
        <end position="21"/>
    </location>
</feature>
<dbReference type="KEGG" id="xtr:101733199"/>
<sequence length="306" mass="33197">MLEDVGEVVGGKLDDGPDRRKQPSGWRSCSYSPESQLRTSPKTLRTSAHSAAHIRGASPSPITDSISEVWKGRSLPLSTKKCFLKTAGRSMTRSRNTGGRIKNLHAKIIEQDAMIKVLHQRSRKDPGKNDSSSLRPARSVPSIAAVTLPNTSTGVHSRQTSVNSNQAAEEKKEEKARKGSIGLNQGKDHHEIPSPSLLLLPPSLFLPPPIPLVTASHAKTGSKDNSTQTEKSPELFWPNSASFPGRGRINMTPSSSPLLRHTANKACEKLDNSPVLGKTPDHRGRVGNTAHKNDFPEAENTMEVLI</sequence>
<feature type="compositionally biased region" description="Polar residues" evidence="1">
    <location>
        <begin position="148"/>
        <end position="166"/>
    </location>
</feature>
<dbReference type="InterPro" id="IPR024646">
    <property type="entry name" value="Angiomotin_C"/>
</dbReference>
<evidence type="ECO:0000313" key="5">
    <source>
        <dbReference type="Xenbase" id="XB-GENE-29086795"/>
    </source>
</evidence>
<dbReference type="OrthoDB" id="5974715at2759"/>
<dbReference type="GeneID" id="101733199"/>
<evidence type="ECO:0000259" key="2">
    <source>
        <dbReference type="Pfam" id="PF12240"/>
    </source>
</evidence>
<organism evidence="3 4">
    <name type="scientific">Xenopus tropicalis</name>
    <name type="common">Western clawed frog</name>
    <name type="synonym">Silurana tropicalis</name>
    <dbReference type="NCBI Taxonomy" id="8364"/>
    <lineage>
        <taxon>Eukaryota</taxon>
        <taxon>Metazoa</taxon>
        <taxon>Chordata</taxon>
        <taxon>Craniata</taxon>
        <taxon>Vertebrata</taxon>
        <taxon>Euteleostomi</taxon>
        <taxon>Amphibia</taxon>
        <taxon>Batrachia</taxon>
        <taxon>Anura</taxon>
        <taxon>Pipoidea</taxon>
        <taxon>Pipidae</taxon>
        <taxon>Xenopodinae</taxon>
        <taxon>Xenopus</taxon>
        <taxon>Silurana</taxon>
    </lineage>
</organism>
<protein>
    <submittedName>
        <fullName evidence="4">Angiomotin-like protein 1</fullName>
    </submittedName>
</protein>
<dbReference type="Xenbase" id="XB-GENE-29086795">
    <property type="gene designation" value="LOC101733199"/>
</dbReference>
<dbReference type="RefSeq" id="XP_031752094.1">
    <property type="nucleotide sequence ID" value="XM_031896234.1"/>
</dbReference>
<accession>A0A8J1J2M0</accession>
<dbReference type="AlphaFoldDB" id="A0A8J1J2M0"/>
<gene>
    <name evidence="4 5" type="primary">LOC101733199</name>
</gene>
<dbReference type="Proteomes" id="UP000008143">
    <property type="component" value="Chromosome 2"/>
</dbReference>
<proteinExistence type="predicted"/>
<feature type="compositionally biased region" description="Polar residues" evidence="1">
    <location>
        <begin position="217"/>
        <end position="230"/>
    </location>
</feature>
<evidence type="ECO:0000256" key="1">
    <source>
        <dbReference type="SAM" id="MobiDB-lite"/>
    </source>
</evidence>